<name>A0A1E5IJ76_ENDTX</name>
<dbReference type="GO" id="GO:0030170">
    <property type="term" value="F:pyridoxal phosphate binding"/>
    <property type="evidence" value="ECO:0007669"/>
    <property type="project" value="UniProtKB-UniRule"/>
</dbReference>
<dbReference type="EMBL" id="LNVX01000443">
    <property type="protein sequence ID" value="OEG70183.1"/>
    <property type="molecule type" value="Genomic_DNA"/>
</dbReference>
<accession>A0A1E5IJ76</accession>
<keyword evidence="1 2" id="KW-0663">Pyridoxal phosphate</keyword>
<evidence type="ECO:0000256" key="2">
    <source>
        <dbReference type="HAMAP-Rule" id="MF_02087"/>
    </source>
</evidence>
<organism evidence="6 7">
    <name type="scientific">Endomicrobium trichonymphae</name>
    <dbReference type="NCBI Taxonomy" id="1408204"/>
    <lineage>
        <taxon>Bacteria</taxon>
        <taxon>Pseudomonadati</taxon>
        <taxon>Elusimicrobiota</taxon>
        <taxon>Endomicrobiia</taxon>
        <taxon>Endomicrobiales</taxon>
        <taxon>Endomicrobiaceae</taxon>
        <taxon>Candidatus Endomicrobiellum</taxon>
    </lineage>
</organism>
<comment type="similarity">
    <text evidence="2 4">Belongs to the pyridoxal phosphate-binding protein YggS/PROSC family.</text>
</comment>
<dbReference type="NCBIfam" id="TIGR00044">
    <property type="entry name" value="YggS family pyridoxal phosphate-dependent enzyme"/>
    <property type="match status" value="1"/>
</dbReference>
<dbReference type="SUPFAM" id="SSF51419">
    <property type="entry name" value="PLP-binding barrel"/>
    <property type="match status" value="1"/>
</dbReference>
<evidence type="ECO:0000256" key="3">
    <source>
        <dbReference type="PIRSR" id="PIRSR004848-1"/>
    </source>
</evidence>
<reference evidence="6 7" key="1">
    <citation type="submission" date="2015-11" db="EMBL/GenBank/DDBJ databases">
        <title>Evidence for parallel genomic evolution in an endosymbiosis of termite gut flagellates.</title>
        <authorList>
            <person name="Zheng H."/>
        </authorList>
    </citation>
    <scope>NUCLEOTIDE SEQUENCE [LARGE SCALE GENOMIC DNA]</scope>
    <source>
        <strain evidence="6 7">CET450</strain>
    </source>
</reference>
<dbReference type="PIRSF" id="PIRSF004848">
    <property type="entry name" value="YBL036c_PLPDEIII"/>
    <property type="match status" value="1"/>
</dbReference>
<feature type="modified residue" description="N6-(pyridoxal phosphate)lysine" evidence="2 3">
    <location>
        <position position="32"/>
    </location>
</feature>
<dbReference type="PANTHER" id="PTHR10146">
    <property type="entry name" value="PROLINE SYNTHETASE CO-TRANSCRIBED BACTERIAL HOMOLOG PROTEIN"/>
    <property type="match status" value="1"/>
</dbReference>
<dbReference type="InterPro" id="IPR001608">
    <property type="entry name" value="Ala_racemase_N"/>
</dbReference>
<protein>
    <recommendedName>
        <fullName evidence="2">Pyridoxal phosphate homeostasis protein</fullName>
        <shortName evidence="2">PLP homeostasis protein</shortName>
    </recommendedName>
</protein>
<dbReference type="AlphaFoldDB" id="A0A1E5IJ76"/>
<dbReference type="HAMAP" id="MF_02087">
    <property type="entry name" value="PLP_homeostasis"/>
    <property type="match status" value="1"/>
</dbReference>
<dbReference type="InterPro" id="IPR011078">
    <property type="entry name" value="PyrdxlP_homeostasis"/>
</dbReference>
<dbReference type="Gene3D" id="3.20.20.10">
    <property type="entry name" value="Alanine racemase"/>
    <property type="match status" value="1"/>
</dbReference>
<dbReference type="PANTHER" id="PTHR10146:SF14">
    <property type="entry name" value="PYRIDOXAL PHOSPHATE HOMEOSTASIS PROTEIN"/>
    <property type="match status" value="1"/>
</dbReference>
<dbReference type="CDD" id="cd00635">
    <property type="entry name" value="PLPDE_III_YBL036c_like"/>
    <property type="match status" value="1"/>
</dbReference>
<comment type="cofactor">
    <cofactor evidence="3">
        <name>pyridoxal 5'-phosphate</name>
        <dbReference type="ChEBI" id="CHEBI:597326"/>
    </cofactor>
</comment>
<dbReference type="FunFam" id="3.20.20.10:FF:000018">
    <property type="entry name" value="Pyridoxal phosphate homeostasis protein"/>
    <property type="match status" value="1"/>
</dbReference>
<comment type="caution">
    <text evidence="6">The sequence shown here is derived from an EMBL/GenBank/DDBJ whole genome shotgun (WGS) entry which is preliminary data.</text>
</comment>
<evidence type="ECO:0000259" key="5">
    <source>
        <dbReference type="Pfam" id="PF01168"/>
    </source>
</evidence>
<dbReference type="Proteomes" id="UP000095237">
    <property type="component" value="Unassembled WGS sequence"/>
</dbReference>
<proteinExistence type="inferred from homology"/>
<evidence type="ECO:0000313" key="6">
    <source>
        <dbReference type="EMBL" id="OEG70183.1"/>
    </source>
</evidence>
<comment type="function">
    <text evidence="2">Pyridoxal 5'-phosphate (PLP)-binding protein, which is involved in PLP homeostasis.</text>
</comment>
<dbReference type="Pfam" id="PF01168">
    <property type="entry name" value="Ala_racemase_N"/>
    <property type="match status" value="1"/>
</dbReference>
<evidence type="ECO:0000256" key="1">
    <source>
        <dbReference type="ARBA" id="ARBA00022898"/>
    </source>
</evidence>
<gene>
    <name evidence="6" type="ORF">ATZ36_05800</name>
</gene>
<dbReference type="InterPro" id="IPR029066">
    <property type="entry name" value="PLP-binding_barrel"/>
</dbReference>
<evidence type="ECO:0000256" key="4">
    <source>
        <dbReference type="RuleBase" id="RU004514"/>
    </source>
</evidence>
<evidence type="ECO:0000313" key="7">
    <source>
        <dbReference type="Proteomes" id="UP000095237"/>
    </source>
</evidence>
<keyword evidence="7" id="KW-1185">Reference proteome</keyword>
<sequence>MKNICGNIEFIKDTINSVKNAPVAVELMAVTKNFPYQCVLEALKCGIKHIGESKIKEALPKFEQLGLSLDGITKHFIGHLQSNKARKAVENFDLIHSLDSVKLAGDISRHAVNRGKLQNCLIEVKISQEITKTGVNPNDVEDFYKQCLSVPNISIKGLMFIAPYSDNPEDSRPYFKQVYNLFEKIRKSSSSYEFDILSMGMSDDYRIALEEGATMVRIGSAIFGKRSYGNK</sequence>
<feature type="domain" description="Alanine racemase N-terminal" evidence="5">
    <location>
        <begin position="15"/>
        <end position="225"/>
    </location>
</feature>